<dbReference type="CDD" id="cd13929">
    <property type="entry name" value="PT-DMATS_CymD"/>
    <property type="match status" value="1"/>
</dbReference>
<comment type="caution">
    <text evidence="3">The sequence shown here is derived from an EMBL/GenBank/DDBJ whole genome shotgun (WGS) entry which is preliminary data.</text>
</comment>
<comment type="similarity">
    <text evidence="1">Belongs to the tryptophan dimethylallyltransferase family.</text>
</comment>
<keyword evidence="2" id="KW-0808">Transferase</keyword>
<dbReference type="Proteomes" id="UP001610334">
    <property type="component" value="Unassembled WGS sequence"/>
</dbReference>
<evidence type="ECO:0000313" key="3">
    <source>
        <dbReference type="EMBL" id="KAL2816674.1"/>
    </source>
</evidence>
<dbReference type="PIRSF" id="PIRSF000509">
    <property type="entry name" value="Trp_DMAT"/>
    <property type="match status" value="1"/>
</dbReference>
<dbReference type="InterPro" id="IPR012148">
    <property type="entry name" value="ABBA_DMATS-like"/>
</dbReference>
<name>A0ABR4HNC9_9EURO</name>
<evidence type="ECO:0000313" key="4">
    <source>
        <dbReference type="Proteomes" id="UP001610334"/>
    </source>
</evidence>
<accession>A0ABR4HNC9</accession>
<dbReference type="EMBL" id="JBFXLT010000021">
    <property type="protein sequence ID" value="KAL2816674.1"/>
    <property type="molecule type" value="Genomic_DNA"/>
</dbReference>
<gene>
    <name evidence="3" type="ORF">BJX63DRAFT_441423</name>
</gene>
<protein>
    <submittedName>
        <fullName evidence="3">Verruculogen prenyltransferase</fullName>
    </submittedName>
</protein>
<organism evidence="3 4">
    <name type="scientific">Aspergillus granulosus</name>
    <dbReference type="NCBI Taxonomy" id="176169"/>
    <lineage>
        <taxon>Eukaryota</taxon>
        <taxon>Fungi</taxon>
        <taxon>Dikarya</taxon>
        <taxon>Ascomycota</taxon>
        <taxon>Pezizomycotina</taxon>
        <taxon>Eurotiomycetes</taxon>
        <taxon>Eurotiomycetidae</taxon>
        <taxon>Eurotiales</taxon>
        <taxon>Aspergillaceae</taxon>
        <taxon>Aspergillus</taxon>
        <taxon>Aspergillus subgen. Nidulantes</taxon>
    </lineage>
</organism>
<sequence>MTPIHITPYETLDLAFHFDDHEQHNWWKQAAPVLGELMLHSNYNISKQYQYLTFFAHHIIPLLGPSPNSSTTDHQHGMHPLEISQTFQESGITIRLMFEPKSYSGSGSTKDSFGGLVTQEVLARLGQVSGVELDPQLYYELMSPLALTKKEEEDILNSGCYDNLPPPFKVQNLVGIQLSRSGEIAIKVDWLLAAKSMISKTPVSELTFQAIRKLDQGKGIFPGLRHIEEYFKAINLPPASPSIFQPTDFGAMTCHLVDKARTRLKIYTCIRLLRFEHVADIWTLGGRLKDYPGIIRGLEILHQLWAILPITEGYHHPPFVNPLLMKDEDPDTSSAINKVASTVPQFFDDELIFINFEIRPRDPCPQPKVYFTLSYLTDSRVVDAVVALFRKLGWEREASRYKENFKKYFPASDLGRTPGFHQFLSFSYSDKTGPYTSVYYCRIGG</sequence>
<dbReference type="InterPro" id="IPR017795">
    <property type="entry name" value="ABBA_NscD-like"/>
</dbReference>
<reference evidence="3 4" key="1">
    <citation type="submission" date="2024-07" db="EMBL/GenBank/DDBJ databases">
        <title>Section-level genome sequencing and comparative genomics of Aspergillus sections Usti and Cavernicolus.</title>
        <authorList>
            <consortium name="Lawrence Berkeley National Laboratory"/>
            <person name="Nybo J.L."/>
            <person name="Vesth T.C."/>
            <person name="Theobald S."/>
            <person name="Frisvad J.C."/>
            <person name="Larsen T.O."/>
            <person name="Kjaerboelling I."/>
            <person name="Rothschild-Mancinelli K."/>
            <person name="Lyhne E.K."/>
            <person name="Kogle M.E."/>
            <person name="Barry K."/>
            <person name="Clum A."/>
            <person name="Na H."/>
            <person name="Ledsgaard L."/>
            <person name="Lin J."/>
            <person name="Lipzen A."/>
            <person name="Kuo A."/>
            <person name="Riley R."/>
            <person name="Mondo S."/>
            <person name="Labutti K."/>
            <person name="Haridas S."/>
            <person name="Pangalinan J."/>
            <person name="Salamov A.A."/>
            <person name="Simmons B.A."/>
            <person name="Magnuson J.K."/>
            <person name="Chen J."/>
            <person name="Drula E."/>
            <person name="Henrissat B."/>
            <person name="Wiebenga A."/>
            <person name="Lubbers R.J."/>
            <person name="Gomes A.C."/>
            <person name="Makela M.R."/>
            <person name="Stajich J."/>
            <person name="Grigoriev I.V."/>
            <person name="Mortensen U.H."/>
            <person name="De Vries R.P."/>
            <person name="Baker S.E."/>
            <person name="Andersen M.R."/>
        </authorList>
    </citation>
    <scope>NUCLEOTIDE SEQUENCE [LARGE SCALE GENOMIC DNA]</scope>
    <source>
        <strain evidence="3 4">CBS 588.65</strain>
    </source>
</reference>
<evidence type="ECO:0000256" key="2">
    <source>
        <dbReference type="ARBA" id="ARBA00022679"/>
    </source>
</evidence>
<dbReference type="PANTHER" id="PTHR40627">
    <property type="entry name" value="INDOLE PRENYLTRANSFERASE TDIB-RELATED"/>
    <property type="match status" value="1"/>
</dbReference>
<keyword evidence="4" id="KW-1185">Reference proteome</keyword>
<dbReference type="PANTHER" id="PTHR40627:SF3">
    <property type="entry name" value="PRENYLTRANSFERASE ASQH2-RELATED"/>
    <property type="match status" value="1"/>
</dbReference>
<dbReference type="Pfam" id="PF11991">
    <property type="entry name" value="Trp_DMAT"/>
    <property type="match status" value="1"/>
</dbReference>
<evidence type="ECO:0000256" key="1">
    <source>
        <dbReference type="ARBA" id="ARBA00010209"/>
    </source>
</evidence>
<dbReference type="NCBIfam" id="TIGR03429">
    <property type="entry name" value="arom_pren_DMATS"/>
    <property type="match status" value="1"/>
</dbReference>
<proteinExistence type="inferred from homology"/>